<proteinExistence type="predicted"/>
<protein>
    <recommendedName>
        <fullName evidence="1">DUF4461 domain-containing protein</fullName>
    </recommendedName>
</protein>
<name>A0A7S2P952_9STRA</name>
<sequence length="497" mass="56730">MLETKRLLAAAASPSRSAYVARLRRAFLLRVHPDRFRTQPKLIKDQSSLIQALTDRLGEPDFLRYITPTISLDHYSNTLEEKNTYHQQQFSIETKKGVVKSSIALNESPSEILQSMAQLCNFPPPPLPPQQPILSEQSFGIDYENGQVQNTEPDLFQYLRYGGHARRKKRQSQNTNLIQFLETSGLADDVKERRLNRINATSAAHVARRLYKFPSIDGTRLGWSSASMAICLQRLTALHDEHHNKLRTTSFYPFRLILSSDEFQRKVDLWAGEIRLNPSATSMQWLSILENVTDRSVQTLKTNQQMLKKNLAIVEEMLQLRVVKGHTSDAEDYFECIRRLARQSEERITETEVDSLAILSNKSSLVIESDQACRRGNLRKNGSFEVSTSMSIDTIRSTISRYANKSNEILNDEHRKKKESSLMIRQATNEFGVKVNKPSIVSYDQLLQCLAMLLEKDDPEKDDLRRLLAGHSIGISTGLKLHLSDDGTIMIPWRNVS</sequence>
<evidence type="ECO:0000313" key="2">
    <source>
        <dbReference type="EMBL" id="CAD9584784.1"/>
    </source>
</evidence>
<dbReference type="InterPro" id="IPR027989">
    <property type="entry name" value="DUF4461"/>
</dbReference>
<gene>
    <name evidence="2" type="ORF">SMAR0320_LOCUS4715</name>
</gene>
<organism evidence="2">
    <name type="scientific">Skeletonema marinoi</name>
    <dbReference type="NCBI Taxonomy" id="267567"/>
    <lineage>
        <taxon>Eukaryota</taxon>
        <taxon>Sar</taxon>
        <taxon>Stramenopiles</taxon>
        <taxon>Ochrophyta</taxon>
        <taxon>Bacillariophyta</taxon>
        <taxon>Coscinodiscophyceae</taxon>
        <taxon>Thalassiosirophycidae</taxon>
        <taxon>Thalassiosirales</taxon>
        <taxon>Skeletonemataceae</taxon>
        <taxon>Skeletonema</taxon>
        <taxon>Skeletonema marinoi-dohrnii complex</taxon>
    </lineage>
</organism>
<feature type="domain" description="DUF4461" evidence="1">
    <location>
        <begin position="221"/>
        <end position="493"/>
    </location>
</feature>
<reference evidence="2" key="1">
    <citation type="submission" date="2021-01" db="EMBL/GenBank/DDBJ databases">
        <authorList>
            <person name="Corre E."/>
            <person name="Pelletier E."/>
            <person name="Niang G."/>
            <person name="Scheremetjew M."/>
            <person name="Finn R."/>
            <person name="Kale V."/>
            <person name="Holt S."/>
            <person name="Cochrane G."/>
            <person name="Meng A."/>
            <person name="Brown T."/>
            <person name="Cohen L."/>
        </authorList>
    </citation>
    <scope>NUCLEOTIDE SEQUENCE</scope>
    <source>
        <strain evidence="2">SM1012Den-03</strain>
    </source>
</reference>
<dbReference type="AlphaFoldDB" id="A0A7S2P952"/>
<accession>A0A7S2P952</accession>
<dbReference type="EMBL" id="HBGZ01006706">
    <property type="protein sequence ID" value="CAD9584784.1"/>
    <property type="molecule type" value="Transcribed_RNA"/>
</dbReference>
<evidence type="ECO:0000259" key="1">
    <source>
        <dbReference type="Pfam" id="PF14688"/>
    </source>
</evidence>
<dbReference type="Pfam" id="PF14688">
    <property type="entry name" value="DUF4461"/>
    <property type="match status" value="1"/>
</dbReference>